<feature type="compositionally biased region" description="Basic and acidic residues" evidence="1">
    <location>
        <begin position="77"/>
        <end position="89"/>
    </location>
</feature>
<organism evidence="3 4">
    <name type="scientific">Myodes glareolus</name>
    <name type="common">Bank vole</name>
    <name type="synonym">Clethrionomys glareolus</name>
    <dbReference type="NCBI Taxonomy" id="447135"/>
    <lineage>
        <taxon>Eukaryota</taxon>
        <taxon>Metazoa</taxon>
        <taxon>Chordata</taxon>
        <taxon>Craniata</taxon>
        <taxon>Vertebrata</taxon>
        <taxon>Euteleostomi</taxon>
        <taxon>Mammalia</taxon>
        <taxon>Eutheria</taxon>
        <taxon>Euarchontoglires</taxon>
        <taxon>Glires</taxon>
        <taxon>Rodentia</taxon>
        <taxon>Myomorpha</taxon>
        <taxon>Muroidea</taxon>
        <taxon>Cricetidae</taxon>
        <taxon>Arvicolinae</taxon>
        <taxon>Myodes</taxon>
    </lineage>
</organism>
<dbReference type="Pfam" id="PF00179">
    <property type="entry name" value="UQ_con"/>
    <property type="match status" value="1"/>
</dbReference>
<evidence type="ECO:0000259" key="2">
    <source>
        <dbReference type="Pfam" id="PF00179"/>
    </source>
</evidence>
<proteinExistence type="predicted"/>
<dbReference type="EMBL" id="JBBHLL010000132">
    <property type="protein sequence ID" value="KAK7813751.1"/>
    <property type="molecule type" value="Genomic_DNA"/>
</dbReference>
<evidence type="ECO:0000256" key="1">
    <source>
        <dbReference type="SAM" id="MobiDB-lite"/>
    </source>
</evidence>
<dbReference type="Proteomes" id="UP001488838">
    <property type="component" value="Unassembled WGS sequence"/>
</dbReference>
<evidence type="ECO:0000313" key="4">
    <source>
        <dbReference type="Proteomes" id="UP001488838"/>
    </source>
</evidence>
<keyword evidence="4" id="KW-1185">Reference proteome</keyword>
<feature type="domain" description="UBC core" evidence="2">
    <location>
        <begin position="108"/>
        <end position="210"/>
    </location>
</feature>
<feature type="region of interest" description="Disordered" evidence="1">
    <location>
        <begin position="39"/>
        <end position="120"/>
    </location>
</feature>
<feature type="non-terminal residue" evidence="3">
    <location>
        <position position="321"/>
    </location>
</feature>
<reference evidence="3 4" key="1">
    <citation type="journal article" date="2023" name="bioRxiv">
        <title>Conserved and derived expression patterns and positive selection on dental genes reveal complex evolutionary context of ever-growing rodent molars.</title>
        <authorList>
            <person name="Calamari Z.T."/>
            <person name="Song A."/>
            <person name="Cohen E."/>
            <person name="Akter M."/>
            <person name="Roy R.D."/>
            <person name="Hallikas O."/>
            <person name="Christensen M.M."/>
            <person name="Li P."/>
            <person name="Marangoni P."/>
            <person name="Jernvall J."/>
            <person name="Klein O.D."/>
        </authorList>
    </citation>
    <scope>NUCLEOTIDE SEQUENCE [LARGE SCALE GENOMIC DNA]</scope>
    <source>
        <strain evidence="3">V071</strain>
    </source>
</reference>
<protein>
    <recommendedName>
        <fullName evidence="2">UBC core domain-containing protein</fullName>
    </recommendedName>
</protein>
<dbReference type="InterPro" id="IPR000608">
    <property type="entry name" value="UBC"/>
</dbReference>
<comment type="caution">
    <text evidence="3">The sequence shown here is derived from an EMBL/GenBank/DDBJ whole genome shotgun (WGS) entry which is preliminary data.</text>
</comment>
<dbReference type="Gene3D" id="3.10.110.10">
    <property type="entry name" value="Ubiquitin Conjugating Enzyme"/>
    <property type="match status" value="1"/>
</dbReference>
<feature type="compositionally biased region" description="Polar residues" evidence="1">
    <location>
        <begin position="95"/>
        <end position="108"/>
    </location>
</feature>
<accession>A0AAW0IH92</accession>
<evidence type="ECO:0000313" key="3">
    <source>
        <dbReference type="EMBL" id="KAK7813751.1"/>
    </source>
</evidence>
<dbReference type="SMART" id="SM00212">
    <property type="entry name" value="UBCc"/>
    <property type="match status" value="1"/>
</dbReference>
<dbReference type="InterPro" id="IPR016135">
    <property type="entry name" value="UBQ-conjugating_enzyme/RWD"/>
</dbReference>
<feature type="compositionally biased region" description="Basic and acidic residues" evidence="1">
    <location>
        <begin position="42"/>
        <end position="68"/>
    </location>
</feature>
<dbReference type="PANTHER" id="PTHR24068">
    <property type="entry name" value="UBIQUITIN-CONJUGATING ENZYME E2"/>
    <property type="match status" value="1"/>
</dbReference>
<name>A0AAW0IH92_MYOGA</name>
<dbReference type="AlphaFoldDB" id="A0AAW0IH92"/>
<sequence>MRAILARPIANDVICEPAWPDQQSLPAEVQLTTAICRRKGRKETDAGTHTPGEKMDLDVRGSWEDTRHGTGPSIKHLMSDSHRQERSGEEELQLSHPQSWASQETVSMEESGPGVEAEPGENNPCCLHVVVAGPQGSPLEGGIFKLELFLPEEYPTAAPKVCLMMQDKSERICSDILKVLLSIQALISAPSPDDPSANDVAEQRKTDKVQTIETRSRFSRLSPNRKVIAEMMSYRLCYSSLKREVAIATTVCYSCIILQKTGVFLACPGHPTGLDSKLGHLSPSFLFCAVHKNLTCDLVSYRREENCVSSFRDWKFKVLAP</sequence>
<gene>
    <name evidence="3" type="ORF">U0070_001457</name>
</gene>
<dbReference type="SUPFAM" id="SSF54495">
    <property type="entry name" value="UBC-like"/>
    <property type="match status" value="1"/>
</dbReference>